<feature type="transmembrane region" description="Helical" evidence="3">
    <location>
        <begin position="20"/>
        <end position="44"/>
    </location>
</feature>
<dbReference type="GO" id="GO:0016301">
    <property type="term" value="F:kinase activity"/>
    <property type="evidence" value="ECO:0007669"/>
    <property type="project" value="UniProtKB-KW"/>
</dbReference>
<gene>
    <name evidence="5" type="primary">ptk</name>
    <name evidence="5" type="ORF">DSM106044_03703</name>
</gene>
<keyword evidence="5" id="KW-0418">Kinase</keyword>
<keyword evidence="3" id="KW-0472">Membrane</keyword>
<dbReference type="EC" id="2.7.10.-" evidence="5"/>
<evidence type="ECO:0000313" key="6">
    <source>
        <dbReference type="Proteomes" id="UP000306509"/>
    </source>
</evidence>
<dbReference type="PANTHER" id="PTHR32309:SF31">
    <property type="entry name" value="CAPSULAR EXOPOLYSACCHARIDE FAMILY"/>
    <property type="match status" value="1"/>
</dbReference>
<feature type="transmembrane region" description="Helical" evidence="3">
    <location>
        <begin position="176"/>
        <end position="201"/>
    </location>
</feature>
<evidence type="ECO:0000256" key="1">
    <source>
        <dbReference type="ARBA" id="ARBA00022741"/>
    </source>
</evidence>
<dbReference type="STRING" id="180332.GCA_000797495_01120"/>
<dbReference type="InterPro" id="IPR050445">
    <property type="entry name" value="Bact_polysacc_biosynth/exp"/>
</dbReference>
<comment type="caution">
    <text evidence="5">The sequence shown here is derived from an EMBL/GenBank/DDBJ whole genome shotgun (WGS) entry which is preliminary data.</text>
</comment>
<keyword evidence="2" id="KW-0067">ATP-binding</keyword>
<dbReference type="SUPFAM" id="SSF52540">
    <property type="entry name" value="P-loop containing nucleoside triphosphate hydrolases"/>
    <property type="match status" value="1"/>
</dbReference>
<dbReference type="InterPro" id="IPR005702">
    <property type="entry name" value="Wzc-like_C"/>
</dbReference>
<sequence length="462" mass="51048">MASESKVLLNKTMGLDMPAIARAVLRNLEIILMLSIILGFLSYVGINQLLPVKYSAASSVVVVAKDNSAQTLREFQYNQAVAQYCGILNSDIYLNIVKEKLGKNVYTKNCLIAEGTENSNLIVLKASGDTPENAFKIMKEAINSYKDVSAYAMESYTLETLSAPSADQIEPIPNNAILLSVGISLLAVITGMAAGILFHVFNGKLDNEQQAKVKIDADFIGSVRYEAKDHKGKESILVTKPSVSFAFSENMKKIVTKMEYQMDKTKSKTLLLGSVLENEGKSTLAANIALILAQREKKVLVLDLDLRRPALHKVLGLPVLPDKQIGNCFEYGTGYKDLISYDRRCNLYYILGDKFIAGNNFIQKIGNLEALLEEAKKEMDYIIIDSAPVGIIQDIEVMAGYMDSMLMVVRQESSRVTMINDSIDLMESNGVPVIGFVLNGVKNKVCSMVKRQKSKEKRISTY</sequence>
<dbReference type="RefSeq" id="WP_138003325.1">
    <property type="nucleotide sequence ID" value="NZ_QGQD01000069.1"/>
</dbReference>
<protein>
    <submittedName>
        <fullName evidence="5">Tyrosine-protein kinase ptk</fullName>
        <ecNumber evidence="5">2.7.10.-</ecNumber>
    </submittedName>
</protein>
<evidence type="ECO:0000259" key="4">
    <source>
        <dbReference type="Pfam" id="PF01656"/>
    </source>
</evidence>
<organism evidence="5 6">
    <name type="scientific">Robinsoniella peoriensis</name>
    <dbReference type="NCBI Taxonomy" id="180332"/>
    <lineage>
        <taxon>Bacteria</taxon>
        <taxon>Bacillati</taxon>
        <taxon>Bacillota</taxon>
        <taxon>Clostridia</taxon>
        <taxon>Lachnospirales</taxon>
        <taxon>Lachnospiraceae</taxon>
        <taxon>Robinsoniella</taxon>
    </lineage>
</organism>
<dbReference type="InterPro" id="IPR002586">
    <property type="entry name" value="CobQ/CobB/MinD/ParA_Nub-bd_dom"/>
</dbReference>
<feature type="domain" description="CobQ/CobB/MinD/ParA nucleotide binding" evidence="4">
    <location>
        <begin position="279"/>
        <end position="444"/>
    </location>
</feature>
<keyword evidence="6" id="KW-1185">Reference proteome</keyword>
<evidence type="ECO:0000313" key="5">
    <source>
        <dbReference type="EMBL" id="TLC99500.1"/>
    </source>
</evidence>
<dbReference type="CDD" id="cd05387">
    <property type="entry name" value="BY-kinase"/>
    <property type="match status" value="1"/>
</dbReference>
<proteinExistence type="predicted"/>
<evidence type="ECO:0000256" key="3">
    <source>
        <dbReference type="SAM" id="Phobius"/>
    </source>
</evidence>
<keyword evidence="3" id="KW-1133">Transmembrane helix</keyword>
<name>A0A4U8Q419_9FIRM</name>
<dbReference type="Gene3D" id="3.40.50.300">
    <property type="entry name" value="P-loop containing nucleotide triphosphate hydrolases"/>
    <property type="match status" value="1"/>
</dbReference>
<dbReference type="EMBL" id="QGQD01000069">
    <property type="protein sequence ID" value="TLC99500.1"/>
    <property type="molecule type" value="Genomic_DNA"/>
</dbReference>
<accession>A0A4U8Q419</accession>
<keyword evidence="5" id="KW-0808">Transferase</keyword>
<dbReference type="Proteomes" id="UP000306509">
    <property type="component" value="Unassembled WGS sequence"/>
</dbReference>
<keyword evidence="3" id="KW-0812">Transmembrane</keyword>
<dbReference type="AlphaFoldDB" id="A0A4U8Q419"/>
<reference evidence="5 6" key="1">
    <citation type="journal article" date="2019" name="Anaerobe">
        <title>Detection of Robinsoniella peoriensis in multiple bone samples of a trauma patient.</title>
        <authorList>
            <person name="Schrottner P."/>
            <person name="Hartwich K."/>
            <person name="Bunk B."/>
            <person name="Schober I."/>
            <person name="Helbig S."/>
            <person name="Rudolph W.W."/>
            <person name="Gunzer F."/>
        </authorList>
    </citation>
    <scope>NUCLEOTIDE SEQUENCE [LARGE SCALE GENOMIC DNA]</scope>
    <source>
        <strain evidence="5 6">DSM 106044</strain>
    </source>
</reference>
<keyword evidence="1" id="KW-0547">Nucleotide-binding</keyword>
<dbReference type="PANTHER" id="PTHR32309">
    <property type="entry name" value="TYROSINE-PROTEIN KINASE"/>
    <property type="match status" value="1"/>
</dbReference>
<dbReference type="InterPro" id="IPR027417">
    <property type="entry name" value="P-loop_NTPase"/>
</dbReference>
<dbReference type="Pfam" id="PF01656">
    <property type="entry name" value="CbiA"/>
    <property type="match status" value="1"/>
</dbReference>
<evidence type="ECO:0000256" key="2">
    <source>
        <dbReference type="ARBA" id="ARBA00022840"/>
    </source>
</evidence>